<protein>
    <submittedName>
        <fullName evidence="1">Uncharacterized protein</fullName>
    </submittedName>
</protein>
<evidence type="ECO:0000313" key="1">
    <source>
        <dbReference type="EMBL" id="PMD04873.1"/>
    </source>
</evidence>
<dbReference type="Proteomes" id="UP000235598">
    <property type="component" value="Unassembled WGS sequence"/>
</dbReference>
<gene>
    <name evidence="1" type="ORF">CJ199_10995</name>
</gene>
<dbReference type="SUPFAM" id="SSF52499">
    <property type="entry name" value="Isochorismatase-like hydrolases"/>
    <property type="match status" value="1"/>
</dbReference>
<proteinExistence type="predicted"/>
<dbReference type="Gene3D" id="3.40.50.850">
    <property type="entry name" value="Isochorismatase-like"/>
    <property type="match status" value="1"/>
</dbReference>
<name>A0A2N6VLH9_9MICO</name>
<dbReference type="EMBL" id="PNHK01000004">
    <property type="protein sequence ID" value="PMD04873.1"/>
    <property type="molecule type" value="Genomic_DNA"/>
</dbReference>
<organism evidence="1 2">
    <name type="scientific">Brevibacterium paucivorans</name>
    <dbReference type="NCBI Taxonomy" id="170994"/>
    <lineage>
        <taxon>Bacteria</taxon>
        <taxon>Bacillati</taxon>
        <taxon>Actinomycetota</taxon>
        <taxon>Actinomycetes</taxon>
        <taxon>Micrococcales</taxon>
        <taxon>Brevibacteriaceae</taxon>
        <taxon>Brevibacterium</taxon>
    </lineage>
</organism>
<accession>A0A2N6VLH9</accession>
<dbReference type="InterPro" id="IPR036380">
    <property type="entry name" value="Isochorismatase-like_sf"/>
</dbReference>
<comment type="caution">
    <text evidence="1">The sequence shown here is derived from an EMBL/GenBank/DDBJ whole genome shotgun (WGS) entry which is preliminary data.</text>
</comment>
<reference evidence="1 2" key="1">
    <citation type="submission" date="2017-09" db="EMBL/GenBank/DDBJ databases">
        <title>Bacterial strain isolated from the female urinary microbiota.</title>
        <authorList>
            <person name="Thomas-White K."/>
            <person name="Kumar N."/>
            <person name="Forster S."/>
            <person name="Putonti C."/>
            <person name="Lawley T."/>
            <person name="Wolfe A.J."/>
        </authorList>
    </citation>
    <scope>NUCLEOTIDE SEQUENCE [LARGE SCALE GENOMIC DNA]</scope>
    <source>
        <strain evidence="1 2">UMB1301</strain>
    </source>
</reference>
<sequence length="129" mass="13518">MDALMLINVTDSTSPLLSKAIVAGGVVVEAFTGDLEPQSVTDEDFDTLVVHSKVPDVFDGVDDLAPGLESMGVDRVIFVGDVADEAIDQTATAAIVLGFEAVIVAETSEHVEQAVESGAQIGTDVWLRM</sequence>
<evidence type="ECO:0000313" key="2">
    <source>
        <dbReference type="Proteomes" id="UP000235598"/>
    </source>
</evidence>
<dbReference type="AlphaFoldDB" id="A0A2N6VLH9"/>